<dbReference type="EMBL" id="JBAMIC010000008">
    <property type="protein sequence ID" value="KAK7103404.1"/>
    <property type="molecule type" value="Genomic_DNA"/>
</dbReference>
<dbReference type="Proteomes" id="UP001374579">
    <property type="component" value="Unassembled WGS sequence"/>
</dbReference>
<keyword evidence="1" id="KW-0175">Coiled coil</keyword>
<dbReference type="AlphaFoldDB" id="A0AAN9BES1"/>
<evidence type="ECO:0000256" key="1">
    <source>
        <dbReference type="SAM" id="Coils"/>
    </source>
</evidence>
<sequence length="298" mass="33242">MRHAGEARDECLASLRDVAQAMNDVIQTDVAMARDVLGRPKRRRTDSVTGQLSSGCAEGLISESNRRRLEELLQKNEEWGLLNYQPDDSFTEPLVRFLRHFMGSVLASGQDANESSGLTDTDASSGPRHFSSSRDDELVSTLQQLQARHTHSDTLITTLQNQNALLCRDLAFLEVASLREADKKLEDDTTSLRGDQARMLDKTSLLCQENQLLHTDLNSLQGDINTLRNEQDKLQTEQNTLKVCQDKLGTGQSKLQADVGTVRSDVGNLKQNTAQLRTDMTSSEHTLTTAMERKNEQI</sequence>
<keyword evidence="4" id="KW-1185">Reference proteome</keyword>
<organism evidence="3 4">
    <name type="scientific">Littorina saxatilis</name>
    <dbReference type="NCBI Taxonomy" id="31220"/>
    <lineage>
        <taxon>Eukaryota</taxon>
        <taxon>Metazoa</taxon>
        <taxon>Spiralia</taxon>
        <taxon>Lophotrochozoa</taxon>
        <taxon>Mollusca</taxon>
        <taxon>Gastropoda</taxon>
        <taxon>Caenogastropoda</taxon>
        <taxon>Littorinimorpha</taxon>
        <taxon>Littorinoidea</taxon>
        <taxon>Littorinidae</taxon>
        <taxon>Littorina</taxon>
    </lineage>
</organism>
<evidence type="ECO:0000313" key="4">
    <source>
        <dbReference type="Proteomes" id="UP001374579"/>
    </source>
</evidence>
<evidence type="ECO:0000256" key="2">
    <source>
        <dbReference type="SAM" id="MobiDB-lite"/>
    </source>
</evidence>
<proteinExistence type="predicted"/>
<comment type="caution">
    <text evidence="3">The sequence shown here is derived from an EMBL/GenBank/DDBJ whole genome shotgun (WGS) entry which is preliminary data.</text>
</comment>
<protein>
    <submittedName>
        <fullName evidence="3">Uncharacterized protein</fullName>
    </submittedName>
</protein>
<feature type="region of interest" description="Disordered" evidence="2">
    <location>
        <begin position="109"/>
        <end position="136"/>
    </location>
</feature>
<reference evidence="3 4" key="1">
    <citation type="submission" date="2024-02" db="EMBL/GenBank/DDBJ databases">
        <title>Chromosome-scale genome assembly of the rough periwinkle Littorina saxatilis.</title>
        <authorList>
            <person name="De Jode A."/>
            <person name="Faria R."/>
            <person name="Formenti G."/>
            <person name="Sims Y."/>
            <person name="Smith T.P."/>
            <person name="Tracey A."/>
            <person name="Wood J.M.D."/>
            <person name="Zagrodzka Z.B."/>
            <person name="Johannesson K."/>
            <person name="Butlin R.K."/>
            <person name="Leder E.H."/>
        </authorList>
    </citation>
    <scope>NUCLEOTIDE SEQUENCE [LARGE SCALE GENOMIC DNA]</scope>
    <source>
        <strain evidence="3">Snail1</strain>
        <tissue evidence="3">Muscle</tissue>
    </source>
</reference>
<gene>
    <name evidence="3" type="ORF">V1264_018309</name>
</gene>
<dbReference type="Gene3D" id="1.20.5.170">
    <property type="match status" value="1"/>
</dbReference>
<name>A0AAN9BES1_9CAEN</name>
<feature type="coiled-coil region" evidence="1">
    <location>
        <begin position="210"/>
        <end position="247"/>
    </location>
</feature>
<accession>A0AAN9BES1</accession>
<feature type="compositionally biased region" description="Polar residues" evidence="2">
    <location>
        <begin position="110"/>
        <end position="124"/>
    </location>
</feature>
<evidence type="ECO:0000313" key="3">
    <source>
        <dbReference type="EMBL" id="KAK7103404.1"/>
    </source>
</evidence>